<evidence type="ECO:0000256" key="7">
    <source>
        <dbReference type="SAM" id="Phobius"/>
    </source>
</evidence>
<evidence type="ECO:0000256" key="1">
    <source>
        <dbReference type="ARBA" id="ARBA00022448"/>
    </source>
</evidence>
<keyword evidence="4" id="KW-0249">Electron transport</keyword>
<feature type="transmembrane region" description="Helical" evidence="7">
    <location>
        <begin position="195"/>
        <end position="216"/>
    </location>
</feature>
<dbReference type="InterPro" id="IPR017900">
    <property type="entry name" value="4Fe4S_Fe_S_CS"/>
</dbReference>
<dbReference type="GO" id="GO:0051539">
    <property type="term" value="F:4 iron, 4 sulfur cluster binding"/>
    <property type="evidence" value="ECO:0007669"/>
    <property type="project" value="UniProtKB-KW"/>
</dbReference>
<evidence type="ECO:0000256" key="2">
    <source>
        <dbReference type="ARBA" id="ARBA00022485"/>
    </source>
</evidence>
<dbReference type="Gene3D" id="2.60.40.10">
    <property type="entry name" value="Immunoglobulins"/>
    <property type="match status" value="1"/>
</dbReference>
<keyword evidence="1" id="KW-0813">Transport</keyword>
<dbReference type="PROSITE" id="PS00198">
    <property type="entry name" value="4FE4S_FER_1"/>
    <property type="match status" value="1"/>
</dbReference>
<dbReference type="SUPFAM" id="SSF54862">
    <property type="entry name" value="4Fe-4S ferredoxins"/>
    <property type="match status" value="1"/>
</dbReference>
<dbReference type="KEGG" id="fku:FGKAn22_03960"/>
<feature type="transmembrane region" description="Helical" evidence="7">
    <location>
        <begin position="91"/>
        <end position="112"/>
    </location>
</feature>
<evidence type="ECO:0000259" key="8">
    <source>
        <dbReference type="PROSITE" id="PS51379"/>
    </source>
</evidence>
<organism evidence="9 10">
    <name type="scientific">Ferrigenium kumadai</name>
    <dbReference type="NCBI Taxonomy" id="1682490"/>
    <lineage>
        <taxon>Bacteria</taxon>
        <taxon>Pseudomonadati</taxon>
        <taxon>Pseudomonadota</taxon>
        <taxon>Betaproteobacteria</taxon>
        <taxon>Nitrosomonadales</taxon>
        <taxon>Gallionellaceae</taxon>
        <taxon>Ferrigenium</taxon>
    </lineage>
</organism>
<dbReference type="InterPro" id="IPR013783">
    <property type="entry name" value="Ig-like_fold"/>
</dbReference>
<keyword evidence="7" id="KW-0812">Transmembrane</keyword>
<evidence type="ECO:0000256" key="6">
    <source>
        <dbReference type="ARBA" id="ARBA00023014"/>
    </source>
</evidence>
<dbReference type="Proteomes" id="UP001319121">
    <property type="component" value="Chromosome"/>
</dbReference>
<dbReference type="Gene3D" id="3.30.70.20">
    <property type="match status" value="1"/>
</dbReference>
<dbReference type="InterPro" id="IPR014116">
    <property type="entry name" value="Cyt_c_oxidase_cbb3_FixG"/>
</dbReference>
<dbReference type="PANTHER" id="PTHR30176:SF3">
    <property type="entry name" value="FERREDOXIN-TYPE PROTEIN NAPH"/>
    <property type="match status" value="1"/>
</dbReference>
<dbReference type="Pfam" id="PF11614">
    <property type="entry name" value="FixG_C"/>
    <property type="match status" value="1"/>
</dbReference>
<dbReference type="InterPro" id="IPR032879">
    <property type="entry name" value="FixG_C"/>
</dbReference>
<evidence type="ECO:0000313" key="10">
    <source>
        <dbReference type="Proteomes" id="UP001319121"/>
    </source>
</evidence>
<dbReference type="GO" id="GO:0046872">
    <property type="term" value="F:metal ion binding"/>
    <property type="evidence" value="ECO:0007669"/>
    <property type="project" value="UniProtKB-KW"/>
</dbReference>
<keyword evidence="2" id="KW-0004">4Fe-4S</keyword>
<dbReference type="PROSITE" id="PS51379">
    <property type="entry name" value="4FE4S_FER_2"/>
    <property type="match status" value="1"/>
</dbReference>
<keyword evidence="3" id="KW-0479">Metal-binding</keyword>
<evidence type="ECO:0000313" key="9">
    <source>
        <dbReference type="EMBL" id="BBI98703.1"/>
    </source>
</evidence>
<keyword evidence="5" id="KW-0408">Iron</keyword>
<protein>
    <submittedName>
        <fullName evidence="9">Cytochrome c oxidase accessory protein CcoG</fullName>
    </submittedName>
</protein>
<name>A0AAN1VYY4_9PROT</name>
<dbReference type="GO" id="GO:0005886">
    <property type="term" value="C:plasma membrane"/>
    <property type="evidence" value="ECO:0007669"/>
    <property type="project" value="TreeGrafter"/>
</dbReference>
<dbReference type="Pfam" id="PF12801">
    <property type="entry name" value="Fer4_5"/>
    <property type="match status" value="1"/>
</dbReference>
<sequence length="476" mass="54302">MDKEVEQKEVGTVTSIYQEFEHWDVNKGDKTIHAKRMPGFFRTVKNYTQLALWLPFFLLPYLRWNGKQAILFDIQNRQFHFFNLTVLPQDIWMLSLLLLVLAMTLFAVTSVASRVWCGYFCFQTAWTDWFTWIEDKIEGNPTARRKLEEAPWDFDKIKKKVSKHFIWMVIALFTGISFSVWFVDAYDYWRDLVHLQLPTVGWVVITMFFLGTYILAGLLREQTCFWLCPYARIQGVMSDAQTILPTYDFNRGEPRGKLRRGGEVVAQQGDCIDCFQCVQVCPTGVDIREGQQLGCITCGLCIDACDSIMDKIGKPHGLIRYASLDELEGKPAKKMYQHPRTLVYIGIILIALAGIVYGLTHLGAMTLKVIPERQPLFVTLSDGSIQNKYEFKVLNKTDKDVFVTVAAEGGIKGQVVIGADKPLLTHHGRGTSFTIFVKAPGENIKKEVTPLEFRVQSVDDPTIAAEYSTKFNGPKR</sequence>
<feature type="domain" description="4Fe-4S ferredoxin-type" evidence="8">
    <location>
        <begin position="262"/>
        <end position="291"/>
    </location>
</feature>
<dbReference type="PANTHER" id="PTHR30176">
    <property type="entry name" value="FERREDOXIN-TYPE PROTEIN NAPH"/>
    <property type="match status" value="1"/>
</dbReference>
<evidence type="ECO:0000256" key="4">
    <source>
        <dbReference type="ARBA" id="ARBA00022982"/>
    </source>
</evidence>
<gene>
    <name evidence="9" type="ORF">FGKAn22_03960</name>
</gene>
<feature type="transmembrane region" description="Helical" evidence="7">
    <location>
        <begin position="342"/>
        <end position="364"/>
    </location>
</feature>
<dbReference type="AlphaFoldDB" id="A0AAN1VYY4"/>
<evidence type="ECO:0000256" key="3">
    <source>
        <dbReference type="ARBA" id="ARBA00022723"/>
    </source>
</evidence>
<dbReference type="InterPro" id="IPR017896">
    <property type="entry name" value="4Fe4S_Fe-S-bd"/>
</dbReference>
<feature type="transmembrane region" description="Helical" evidence="7">
    <location>
        <begin position="44"/>
        <end position="62"/>
    </location>
</feature>
<dbReference type="InterPro" id="IPR051684">
    <property type="entry name" value="Electron_Trans/Redox"/>
</dbReference>
<keyword evidence="7" id="KW-1133">Transmembrane helix</keyword>
<feature type="transmembrane region" description="Helical" evidence="7">
    <location>
        <begin position="165"/>
        <end position="183"/>
    </location>
</feature>
<evidence type="ECO:0000256" key="5">
    <source>
        <dbReference type="ARBA" id="ARBA00023004"/>
    </source>
</evidence>
<reference evidence="9 10" key="1">
    <citation type="submission" date="2019-03" db="EMBL/GenBank/DDBJ databases">
        <title>Complete genome sequence of Ferrigenium kumadai strain An22, a microaerophilic iron-oxidizing bacterium isolated from a paddy field soil.</title>
        <authorList>
            <person name="Watanabe T."/>
            <person name="Asakawa S."/>
        </authorList>
    </citation>
    <scope>NUCLEOTIDE SEQUENCE [LARGE SCALE GENOMIC DNA]</scope>
    <source>
        <strain evidence="9 10">An22</strain>
    </source>
</reference>
<dbReference type="EMBL" id="AP019536">
    <property type="protein sequence ID" value="BBI98703.1"/>
    <property type="molecule type" value="Genomic_DNA"/>
</dbReference>
<accession>A0AAN1VYY4</accession>
<dbReference type="NCBIfam" id="TIGR02745">
    <property type="entry name" value="ccoG_rdxA_fixG"/>
    <property type="match status" value="1"/>
</dbReference>
<proteinExistence type="predicted"/>
<dbReference type="Pfam" id="PF13746">
    <property type="entry name" value="Fer4_18"/>
    <property type="match status" value="1"/>
</dbReference>
<keyword evidence="7" id="KW-0472">Membrane</keyword>
<dbReference type="RefSeq" id="WP_212786320.1">
    <property type="nucleotide sequence ID" value="NZ_AP019536.1"/>
</dbReference>
<keyword evidence="6" id="KW-0411">Iron-sulfur</keyword>
<keyword evidence="10" id="KW-1185">Reference proteome</keyword>